<keyword evidence="3" id="KW-1185">Reference proteome</keyword>
<evidence type="ECO:0000313" key="3">
    <source>
        <dbReference type="Proteomes" id="UP000620156"/>
    </source>
</evidence>
<evidence type="ECO:0000313" key="2">
    <source>
        <dbReference type="EMBL" id="GGQ87877.1"/>
    </source>
</evidence>
<dbReference type="Proteomes" id="UP000620156">
    <property type="component" value="Unassembled WGS sequence"/>
</dbReference>
<dbReference type="AlphaFoldDB" id="A0A918BR46"/>
<gene>
    <name evidence="2" type="ORF">GCM10010145_66590</name>
</gene>
<sequence length="127" mass="12764">MADAGESHRTGAVDGAGGRVCRRDARDRVLLTVQYQQRTAQRAQRGAVPLGADLAAPGLGVPGTAVDLGLDPGPGGRLGEGVAGGGDAPPDRRARLDVALPSLGESRARAPARSRRTSSSTASSAVS</sequence>
<organism evidence="2 3">
    <name type="scientific">Streptomyces ruber</name>
    <dbReference type="NCBI Taxonomy" id="83378"/>
    <lineage>
        <taxon>Bacteria</taxon>
        <taxon>Bacillati</taxon>
        <taxon>Actinomycetota</taxon>
        <taxon>Actinomycetes</taxon>
        <taxon>Kitasatosporales</taxon>
        <taxon>Streptomycetaceae</taxon>
        <taxon>Streptomyces</taxon>
    </lineage>
</organism>
<feature type="region of interest" description="Disordered" evidence="1">
    <location>
        <begin position="65"/>
        <end position="127"/>
    </location>
</feature>
<accession>A0A918BR46</accession>
<reference evidence="2" key="2">
    <citation type="submission" date="2020-09" db="EMBL/GenBank/DDBJ databases">
        <authorList>
            <person name="Sun Q."/>
            <person name="Ohkuma M."/>
        </authorList>
    </citation>
    <scope>NUCLEOTIDE SEQUENCE</scope>
    <source>
        <strain evidence="2">JCM 3131</strain>
    </source>
</reference>
<reference evidence="2" key="1">
    <citation type="journal article" date="2014" name="Int. J. Syst. Evol. Microbiol.">
        <title>Complete genome sequence of Corynebacterium casei LMG S-19264T (=DSM 44701T), isolated from a smear-ripened cheese.</title>
        <authorList>
            <consortium name="US DOE Joint Genome Institute (JGI-PGF)"/>
            <person name="Walter F."/>
            <person name="Albersmeier A."/>
            <person name="Kalinowski J."/>
            <person name="Ruckert C."/>
        </authorList>
    </citation>
    <scope>NUCLEOTIDE SEQUENCE</scope>
    <source>
        <strain evidence="2">JCM 3131</strain>
    </source>
</reference>
<name>A0A918BR46_9ACTN</name>
<dbReference type="EMBL" id="BMQK01000027">
    <property type="protein sequence ID" value="GGQ87877.1"/>
    <property type="molecule type" value="Genomic_DNA"/>
</dbReference>
<protein>
    <submittedName>
        <fullName evidence="2">Uncharacterized protein</fullName>
    </submittedName>
</protein>
<feature type="compositionally biased region" description="Low complexity" evidence="1">
    <location>
        <begin position="117"/>
        <end position="127"/>
    </location>
</feature>
<comment type="caution">
    <text evidence="2">The sequence shown here is derived from an EMBL/GenBank/DDBJ whole genome shotgun (WGS) entry which is preliminary data.</text>
</comment>
<feature type="compositionally biased region" description="Gly residues" evidence="1">
    <location>
        <begin position="72"/>
        <end position="87"/>
    </location>
</feature>
<evidence type="ECO:0000256" key="1">
    <source>
        <dbReference type="SAM" id="MobiDB-lite"/>
    </source>
</evidence>
<proteinExistence type="predicted"/>